<evidence type="ECO:0000256" key="5">
    <source>
        <dbReference type="ARBA" id="ARBA00023295"/>
    </source>
</evidence>
<sequence length="488" mass="55792">MALGTVAVVILLAARPLWAATPTTTNLRALPPDFLLSCATSAYQVEGAWNEDGKGESVWDNFTHKYPERVAGGETGDVACDSYHKYKEDVRMIKETGFTMYRFSLSWTRILPTGFNHTVNQKGVDYYHRLIDELLANGIQPMITLFHWDLPQPLQDLGGWTNPDMPDYFRDFADIAFREYGDKVKWWYTINEPEMLSLRAYGETTYAPGLGDHGVSDYLSTHHMLRGHAKVYRHYQSVYKPKQQGKVSLTNAVFYMKPLNASSPEDQAAAERANQFAFGMYTQPIYSTKGDYPQLVRERVDHNSKLEGRNTSRLPSFTAQEIEELKGSSDFFGLNHYLSLLVTSGTPEPNPSIYRDAGVTLPGFKLYAEGLRHLLNLIKTEYGNPPVFIAESGWVDSSEFNDTIRVEYYHNYLEQVLLAIHEDGCNVIGYTAWSLMDNFEWSRGYTLKFGLWHVDFNSTERTRKMKLSAHYFKKLTETRELPSIPFSI</sequence>
<protein>
    <recommendedName>
        <fullName evidence="9">Beta-glucosidase</fullName>
    </recommendedName>
</protein>
<dbReference type="GO" id="GO:0005975">
    <property type="term" value="P:carbohydrate metabolic process"/>
    <property type="evidence" value="ECO:0007669"/>
    <property type="project" value="InterPro"/>
</dbReference>
<dbReference type="FunFam" id="3.20.20.80:FF:000013">
    <property type="entry name" value="lactase-phlorizin hydrolase"/>
    <property type="match status" value="1"/>
</dbReference>
<proteinExistence type="inferred from homology"/>
<reference evidence="8" key="1">
    <citation type="submission" date="2015-11" db="EMBL/GenBank/DDBJ databases">
        <title>De novo transcriptome assembly of four potential Pierce s Disease insect vectors from Arizona vineyards.</title>
        <authorList>
            <person name="Tassone E.E."/>
        </authorList>
    </citation>
    <scope>NUCLEOTIDE SEQUENCE</scope>
</reference>
<keyword evidence="3" id="KW-0378">Hydrolase</keyword>
<accession>A0A1B6FBZ3</accession>
<organism evidence="8">
    <name type="scientific">Cuerna arida</name>
    <dbReference type="NCBI Taxonomy" id="1464854"/>
    <lineage>
        <taxon>Eukaryota</taxon>
        <taxon>Metazoa</taxon>
        <taxon>Ecdysozoa</taxon>
        <taxon>Arthropoda</taxon>
        <taxon>Hexapoda</taxon>
        <taxon>Insecta</taxon>
        <taxon>Pterygota</taxon>
        <taxon>Neoptera</taxon>
        <taxon>Paraneoptera</taxon>
        <taxon>Hemiptera</taxon>
        <taxon>Auchenorrhyncha</taxon>
        <taxon>Membracoidea</taxon>
        <taxon>Cicadellidae</taxon>
        <taxon>Cicadellinae</taxon>
        <taxon>Proconiini</taxon>
        <taxon>Cuerna</taxon>
    </lineage>
</organism>
<comment type="similarity">
    <text evidence="1 6">Belongs to the glycosyl hydrolase 1 family.</text>
</comment>
<evidence type="ECO:0000256" key="7">
    <source>
        <dbReference type="SAM" id="SignalP"/>
    </source>
</evidence>
<evidence type="ECO:0000256" key="1">
    <source>
        <dbReference type="ARBA" id="ARBA00010838"/>
    </source>
</evidence>
<dbReference type="PANTHER" id="PTHR10353">
    <property type="entry name" value="GLYCOSYL HYDROLASE"/>
    <property type="match status" value="1"/>
</dbReference>
<dbReference type="InterPro" id="IPR017853">
    <property type="entry name" value="GH"/>
</dbReference>
<comment type="subunit">
    <text evidence="2">Homodimer.</text>
</comment>
<dbReference type="GO" id="GO:0008422">
    <property type="term" value="F:beta-glucosidase activity"/>
    <property type="evidence" value="ECO:0007669"/>
    <property type="project" value="TreeGrafter"/>
</dbReference>
<keyword evidence="5" id="KW-0326">Glycosidase</keyword>
<dbReference type="PANTHER" id="PTHR10353:SF36">
    <property type="entry name" value="LP05116P"/>
    <property type="match status" value="1"/>
</dbReference>
<name>A0A1B6FBZ3_9HEMI</name>
<gene>
    <name evidence="8" type="ORF">g.32645</name>
</gene>
<dbReference type="SUPFAM" id="SSF51445">
    <property type="entry name" value="(Trans)glycosidases"/>
    <property type="match status" value="1"/>
</dbReference>
<evidence type="ECO:0008006" key="9">
    <source>
        <dbReference type="Google" id="ProtNLM"/>
    </source>
</evidence>
<dbReference type="PRINTS" id="PR00131">
    <property type="entry name" value="GLHYDRLASE1"/>
</dbReference>
<feature type="signal peptide" evidence="7">
    <location>
        <begin position="1"/>
        <end position="19"/>
    </location>
</feature>
<keyword evidence="7" id="KW-0732">Signal</keyword>
<keyword evidence="4" id="KW-0325">Glycoprotein</keyword>
<feature type="chain" id="PRO_5008582723" description="Beta-glucosidase" evidence="7">
    <location>
        <begin position="20"/>
        <end position="488"/>
    </location>
</feature>
<evidence type="ECO:0000313" key="8">
    <source>
        <dbReference type="EMBL" id="JAS47668.1"/>
    </source>
</evidence>
<dbReference type="Gene3D" id="3.20.20.80">
    <property type="entry name" value="Glycosidases"/>
    <property type="match status" value="1"/>
</dbReference>
<dbReference type="AlphaFoldDB" id="A0A1B6FBZ3"/>
<evidence type="ECO:0000256" key="6">
    <source>
        <dbReference type="RuleBase" id="RU003690"/>
    </source>
</evidence>
<dbReference type="InterPro" id="IPR001360">
    <property type="entry name" value="Glyco_hydro_1"/>
</dbReference>
<evidence type="ECO:0000256" key="4">
    <source>
        <dbReference type="ARBA" id="ARBA00023180"/>
    </source>
</evidence>
<evidence type="ECO:0000256" key="3">
    <source>
        <dbReference type="ARBA" id="ARBA00022801"/>
    </source>
</evidence>
<evidence type="ECO:0000256" key="2">
    <source>
        <dbReference type="ARBA" id="ARBA00011738"/>
    </source>
</evidence>
<dbReference type="Pfam" id="PF00232">
    <property type="entry name" value="Glyco_hydro_1"/>
    <property type="match status" value="1"/>
</dbReference>
<dbReference type="EMBL" id="GECZ01022101">
    <property type="protein sequence ID" value="JAS47668.1"/>
    <property type="molecule type" value="Transcribed_RNA"/>
</dbReference>